<feature type="compositionally biased region" description="Low complexity" evidence="1">
    <location>
        <begin position="241"/>
        <end position="274"/>
    </location>
</feature>
<feature type="compositionally biased region" description="Low complexity" evidence="1">
    <location>
        <begin position="163"/>
        <end position="176"/>
    </location>
</feature>
<keyword evidence="5" id="KW-1185">Reference proteome</keyword>
<dbReference type="Gene3D" id="3.40.33.10">
    <property type="entry name" value="CAP"/>
    <property type="match status" value="1"/>
</dbReference>
<feature type="compositionally biased region" description="Low complexity" evidence="1">
    <location>
        <begin position="285"/>
        <end position="354"/>
    </location>
</feature>
<feature type="region of interest" description="Disordered" evidence="1">
    <location>
        <begin position="163"/>
        <end position="354"/>
    </location>
</feature>
<dbReference type="OrthoDB" id="159280at2759"/>
<dbReference type="Pfam" id="PF00188">
    <property type="entry name" value="CAP"/>
    <property type="match status" value="1"/>
</dbReference>
<evidence type="ECO:0000259" key="3">
    <source>
        <dbReference type="Pfam" id="PF00188"/>
    </source>
</evidence>
<feature type="chain" id="PRO_5040909855" evidence="2">
    <location>
        <begin position="22"/>
        <end position="354"/>
    </location>
</feature>
<evidence type="ECO:0000256" key="1">
    <source>
        <dbReference type="SAM" id="MobiDB-lite"/>
    </source>
</evidence>
<evidence type="ECO:0000256" key="2">
    <source>
        <dbReference type="SAM" id="SignalP"/>
    </source>
</evidence>
<name>A0A9W6YDP3_9STRA</name>
<organism evidence="4 5">
    <name type="scientific">Phytophthora fragariaefolia</name>
    <dbReference type="NCBI Taxonomy" id="1490495"/>
    <lineage>
        <taxon>Eukaryota</taxon>
        <taxon>Sar</taxon>
        <taxon>Stramenopiles</taxon>
        <taxon>Oomycota</taxon>
        <taxon>Peronosporomycetes</taxon>
        <taxon>Peronosporales</taxon>
        <taxon>Peronosporaceae</taxon>
        <taxon>Phytophthora</taxon>
    </lineage>
</organism>
<dbReference type="InterPro" id="IPR014044">
    <property type="entry name" value="CAP_dom"/>
</dbReference>
<dbReference type="EMBL" id="BSXT01005486">
    <property type="protein sequence ID" value="GMF60593.1"/>
    <property type="molecule type" value="Genomic_DNA"/>
</dbReference>
<dbReference type="PANTHER" id="PTHR31157:SF1">
    <property type="entry name" value="SCP DOMAIN-CONTAINING PROTEIN"/>
    <property type="match status" value="1"/>
</dbReference>
<dbReference type="Proteomes" id="UP001165121">
    <property type="component" value="Unassembled WGS sequence"/>
</dbReference>
<sequence>MVNIRSVFTFACVALVASVSANSDEHRTLQAVNFRQDLLDAINAVRKTEGLKPMCINEMLMDAAQIQSNDMADSNFIKSTGSDGSTPKQRAADQGFKAAEVTEVVGAGYRTASSIVAAWAKSATAKSTLFSKHNVMGPGYTFDKTRKYVHFWAVDFATGACGSGAPAADPAGSSSGTGTGSVEFPGSAPASDNDSDEDSGSADTPAVTPAPAGSGSEAPASGSRADPPAPAPSGSEEDDSASGSDDPPATPAAGTPAPAAGTPAPAAGTPAPAGSEDEDPESGSDDPPAAAPAAATPAAAPAAATPAAAPAAATPAAAPAAATPAAAPAGTPVPAAGTPAPPSGSGAPAAPAAQ</sequence>
<dbReference type="InterPro" id="IPR035940">
    <property type="entry name" value="CAP_sf"/>
</dbReference>
<evidence type="ECO:0000313" key="5">
    <source>
        <dbReference type="Proteomes" id="UP001165121"/>
    </source>
</evidence>
<feature type="domain" description="SCP" evidence="3">
    <location>
        <begin position="39"/>
        <end position="156"/>
    </location>
</feature>
<comment type="caution">
    <text evidence="4">The sequence shown here is derived from an EMBL/GenBank/DDBJ whole genome shotgun (WGS) entry which is preliminary data.</text>
</comment>
<dbReference type="CDD" id="cd05379">
    <property type="entry name" value="CAP_bacterial"/>
    <property type="match status" value="1"/>
</dbReference>
<protein>
    <submittedName>
        <fullName evidence="4">Unnamed protein product</fullName>
    </submittedName>
</protein>
<accession>A0A9W6YDP3</accession>
<proteinExistence type="predicted"/>
<feature type="compositionally biased region" description="Acidic residues" evidence="1">
    <location>
        <begin position="275"/>
        <end position="284"/>
    </location>
</feature>
<feature type="compositionally biased region" description="Low complexity" evidence="1">
    <location>
        <begin position="209"/>
        <end position="223"/>
    </location>
</feature>
<dbReference type="AlphaFoldDB" id="A0A9W6YDP3"/>
<gene>
    <name evidence="4" type="ORF">Pfra01_002628200</name>
</gene>
<keyword evidence="2" id="KW-0732">Signal</keyword>
<feature type="signal peptide" evidence="2">
    <location>
        <begin position="1"/>
        <end position="21"/>
    </location>
</feature>
<reference evidence="4" key="1">
    <citation type="submission" date="2023-04" db="EMBL/GenBank/DDBJ databases">
        <title>Phytophthora fragariaefolia NBRC 109709.</title>
        <authorList>
            <person name="Ichikawa N."/>
            <person name="Sato H."/>
            <person name="Tonouchi N."/>
        </authorList>
    </citation>
    <scope>NUCLEOTIDE SEQUENCE</scope>
    <source>
        <strain evidence="4">NBRC 109709</strain>
    </source>
</reference>
<dbReference type="PANTHER" id="PTHR31157">
    <property type="entry name" value="SCP DOMAIN-CONTAINING PROTEIN"/>
    <property type="match status" value="1"/>
</dbReference>
<dbReference type="SUPFAM" id="SSF55797">
    <property type="entry name" value="PR-1-like"/>
    <property type="match status" value="1"/>
</dbReference>
<evidence type="ECO:0000313" key="4">
    <source>
        <dbReference type="EMBL" id="GMF60593.1"/>
    </source>
</evidence>